<dbReference type="VEuPathDB" id="FungiDB:H257_13704"/>
<dbReference type="GeneID" id="20815700"/>
<organism evidence="1">
    <name type="scientific">Aphanomyces astaci</name>
    <name type="common">Crayfish plague agent</name>
    <dbReference type="NCBI Taxonomy" id="112090"/>
    <lineage>
        <taxon>Eukaryota</taxon>
        <taxon>Sar</taxon>
        <taxon>Stramenopiles</taxon>
        <taxon>Oomycota</taxon>
        <taxon>Saprolegniomycetes</taxon>
        <taxon>Saprolegniales</taxon>
        <taxon>Verrucalvaceae</taxon>
        <taxon>Aphanomyces</taxon>
    </lineage>
</organism>
<dbReference type="RefSeq" id="XP_009839634.1">
    <property type="nucleotide sequence ID" value="XM_009841332.1"/>
</dbReference>
<reference evidence="2 3" key="2">
    <citation type="submission" date="2019-06" db="EMBL/GenBank/DDBJ databases">
        <title>Genomics analysis of Aphanomyces spp. identifies a new class of oomycete effector associated with host adaptation.</title>
        <authorList>
            <person name="Gaulin E."/>
        </authorList>
    </citation>
    <scope>NUCLEOTIDE SEQUENCE [LARGE SCALE GENOMIC DNA]</scope>
    <source>
        <strain evidence="2 3">E</strain>
    </source>
</reference>
<evidence type="ECO:0000313" key="2">
    <source>
        <dbReference type="EMBL" id="KAF0706420.1"/>
    </source>
</evidence>
<evidence type="ECO:0000313" key="3">
    <source>
        <dbReference type="Proteomes" id="UP000469452"/>
    </source>
</evidence>
<evidence type="ECO:0000313" key="1">
    <source>
        <dbReference type="EMBL" id="ETV70971.1"/>
    </source>
</evidence>
<dbReference type="AlphaFoldDB" id="W4FVJ3"/>
<proteinExistence type="predicted"/>
<dbReference type="Proteomes" id="UP000469452">
    <property type="component" value="Unassembled WGS sequence"/>
</dbReference>
<protein>
    <submittedName>
        <fullName evidence="1">Uncharacterized protein</fullName>
    </submittedName>
</protein>
<dbReference type="OrthoDB" id="78922at2759"/>
<reference evidence="1" key="1">
    <citation type="submission" date="2013-12" db="EMBL/GenBank/DDBJ databases">
        <title>The Genome Sequence of Aphanomyces astaci APO3.</title>
        <authorList>
            <consortium name="The Broad Institute Genomics Platform"/>
            <person name="Russ C."/>
            <person name="Tyler B."/>
            <person name="van West P."/>
            <person name="Dieguez-Uribeondo J."/>
            <person name="Young S.K."/>
            <person name="Zeng Q."/>
            <person name="Gargeya S."/>
            <person name="Fitzgerald M."/>
            <person name="Abouelleil A."/>
            <person name="Alvarado L."/>
            <person name="Chapman S.B."/>
            <person name="Gainer-Dewar J."/>
            <person name="Goldberg J."/>
            <person name="Griggs A."/>
            <person name="Gujja S."/>
            <person name="Hansen M."/>
            <person name="Howarth C."/>
            <person name="Imamovic A."/>
            <person name="Ireland A."/>
            <person name="Larimer J."/>
            <person name="McCowan C."/>
            <person name="Murphy C."/>
            <person name="Pearson M."/>
            <person name="Poon T.W."/>
            <person name="Priest M."/>
            <person name="Roberts A."/>
            <person name="Saif S."/>
            <person name="Shea T."/>
            <person name="Sykes S."/>
            <person name="Wortman J."/>
            <person name="Nusbaum C."/>
            <person name="Birren B."/>
        </authorList>
    </citation>
    <scope>NUCLEOTIDE SEQUENCE [LARGE SCALE GENOMIC DNA]</scope>
    <source>
        <strain evidence="1">APO3</strain>
    </source>
</reference>
<gene>
    <name evidence="2" type="ORF">AaE_014119</name>
    <name evidence="1" type="ORF">H257_13704</name>
</gene>
<accession>W4FVJ3</accession>
<dbReference type="EMBL" id="KI913163">
    <property type="protein sequence ID" value="ETV70971.1"/>
    <property type="molecule type" value="Genomic_DNA"/>
</dbReference>
<dbReference type="EMBL" id="VJMI01019785">
    <property type="protein sequence ID" value="KAF0706420.1"/>
    <property type="molecule type" value="Genomic_DNA"/>
</dbReference>
<name>W4FVJ3_APHAT</name>
<sequence>MFTSMLRMPRSPSQWLPHLTKKSDSVPDCCRRQSKAALAASSNNHHQRYSSYDGISYQFVDGSLLHRLSTTVGGHRVVFGLAQVKLLRRKLDLNVALSPIEEEATSTCESCHSNTFSRLSKTKCITLLTLPLK</sequence>